<keyword evidence="2" id="KW-1185">Reference proteome</keyword>
<gene>
    <name evidence="1" type="ORF">PPERSA_08715</name>
</gene>
<dbReference type="InParanoid" id="A0A0V0QXW8"/>
<proteinExistence type="predicted"/>
<evidence type="ECO:0000313" key="1">
    <source>
        <dbReference type="EMBL" id="KRX07038.1"/>
    </source>
</evidence>
<accession>A0A0V0QXW8</accession>
<sequence length="105" mass="12194">MQGKLQNYLKKKIPKNTYQLLHLIDKHSNQEETYLAKNTQKKHSVIITVNLKAKLKTLGFIDPSDDLSLRQQPQSNLQRHVETSNKLGFEEKQANFFMLQIVCAL</sequence>
<organism evidence="1 2">
    <name type="scientific">Pseudocohnilembus persalinus</name>
    <name type="common">Ciliate</name>
    <dbReference type="NCBI Taxonomy" id="266149"/>
    <lineage>
        <taxon>Eukaryota</taxon>
        <taxon>Sar</taxon>
        <taxon>Alveolata</taxon>
        <taxon>Ciliophora</taxon>
        <taxon>Intramacronucleata</taxon>
        <taxon>Oligohymenophorea</taxon>
        <taxon>Scuticociliatia</taxon>
        <taxon>Philasterida</taxon>
        <taxon>Pseudocohnilembidae</taxon>
        <taxon>Pseudocohnilembus</taxon>
    </lineage>
</organism>
<reference evidence="1 2" key="1">
    <citation type="journal article" date="2015" name="Sci. Rep.">
        <title>Genome of the facultative scuticociliatosis pathogen Pseudocohnilembus persalinus provides insight into its virulence through horizontal gene transfer.</title>
        <authorList>
            <person name="Xiong J."/>
            <person name="Wang G."/>
            <person name="Cheng J."/>
            <person name="Tian M."/>
            <person name="Pan X."/>
            <person name="Warren A."/>
            <person name="Jiang C."/>
            <person name="Yuan D."/>
            <person name="Miao W."/>
        </authorList>
    </citation>
    <scope>NUCLEOTIDE SEQUENCE [LARGE SCALE GENOMIC DNA]</scope>
    <source>
        <strain evidence="1">36N120E</strain>
    </source>
</reference>
<evidence type="ECO:0000313" key="2">
    <source>
        <dbReference type="Proteomes" id="UP000054937"/>
    </source>
</evidence>
<dbReference type="EMBL" id="LDAU01000089">
    <property type="protein sequence ID" value="KRX07038.1"/>
    <property type="molecule type" value="Genomic_DNA"/>
</dbReference>
<protein>
    <submittedName>
        <fullName evidence="1">Uncharacterized protein</fullName>
    </submittedName>
</protein>
<name>A0A0V0QXW8_PSEPJ</name>
<dbReference type="AlphaFoldDB" id="A0A0V0QXW8"/>
<dbReference type="Proteomes" id="UP000054937">
    <property type="component" value="Unassembled WGS sequence"/>
</dbReference>
<comment type="caution">
    <text evidence="1">The sequence shown here is derived from an EMBL/GenBank/DDBJ whole genome shotgun (WGS) entry which is preliminary data.</text>
</comment>